<feature type="transmembrane region" description="Helical" evidence="1">
    <location>
        <begin position="361"/>
        <end position="380"/>
    </location>
</feature>
<feature type="transmembrane region" description="Helical" evidence="1">
    <location>
        <begin position="120"/>
        <end position="142"/>
    </location>
</feature>
<feature type="transmembrane region" description="Helical" evidence="1">
    <location>
        <begin position="307"/>
        <end position="325"/>
    </location>
</feature>
<organism evidence="2 3">
    <name type="scientific">Paraconexibacter algicola</name>
    <dbReference type="NCBI Taxonomy" id="2133960"/>
    <lineage>
        <taxon>Bacteria</taxon>
        <taxon>Bacillati</taxon>
        <taxon>Actinomycetota</taxon>
        <taxon>Thermoleophilia</taxon>
        <taxon>Solirubrobacterales</taxon>
        <taxon>Paraconexibacteraceae</taxon>
        <taxon>Paraconexibacter</taxon>
    </lineage>
</organism>
<protein>
    <recommendedName>
        <fullName evidence="4">Glycosyltransferase RgtA/B/C/D-like domain-containing protein</fullName>
    </recommendedName>
</protein>
<sequence length="534" mass="55538">MRPTSTPMPSRPDARTERLVFGALAVAALVAALLVPTYPNYDSYYALVWGRELADGVLPSFEAYAAPTQHPLWNLVGLVLGVLFGDDADRAVVVLAAVSHVLLCWAVYRLGTAVANRPVGAVAAALVGSSFAFLLFAARGYVDVPFLALVLWAAALEARRPRATPRPPGGERTFTAPPGAGDGQPGAGLPMLLLVLAGLLRPEAWVLAGLLWLWHGPAARVRAALAAGTPWRAAVGPRDALARPGLLAGVLVAPVLWALSDLAVTGDPLFSLNSTSALAEALGRDRGIAAVPRAFVSFLSDTARPPVAAAALGGIALCLLAARPLGLRALHVLAALFGAGAITFVGVGVAGLSILPRYLTVPVVALCLFAAIALAGWTLLDAGHARRALWRGGAIAGAVLGVLAVAVVKADAPGRFATELRYLRAVHDDLEAVLAVPAVQDGLRCGPVTLPNYRLVPDTRWVLDVGEADVIARSDDRRRAAGLLPSTGVALVAVGEKNVRRIGRADGTPRTTNRLPDGFREVARNRTFVAGVSC</sequence>
<dbReference type="Proteomes" id="UP000240739">
    <property type="component" value="Unassembled WGS sequence"/>
</dbReference>
<feature type="transmembrane region" description="Helical" evidence="1">
    <location>
        <begin position="191"/>
        <end position="214"/>
    </location>
</feature>
<evidence type="ECO:0000313" key="2">
    <source>
        <dbReference type="EMBL" id="PTL59100.1"/>
    </source>
</evidence>
<evidence type="ECO:0000313" key="3">
    <source>
        <dbReference type="Proteomes" id="UP000240739"/>
    </source>
</evidence>
<keyword evidence="3" id="KW-1185">Reference proteome</keyword>
<feature type="transmembrane region" description="Helical" evidence="1">
    <location>
        <begin position="20"/>
        <end position="39"/>
    </location>
</feature>
<keyword evidence="1" id="KW-1133">Transmembrane helix</keyword>
<feature type="transmembrane region" description="Helical" evidence="1">
    <location>
        <begin position="332"/>
        <end position="355"/>
    </location>
</feature>
<feature type="transmembrane region" description="Helical" evidence="1">
    <location>
        <begin position="91"/>
        <end position="108"/>
    </location>
</feature>
<feature type="transmembrane region" description="Helical" evidence="1">
    <location>
        <begin position="240"/>
        <end position="259"/>
    </location>
</feature>
<keyword evidence="1" id="KW-0812">Transmembrane</keyword>
<reference evidence="2 3" key="1">
    <citation type="submission" date="2018-03" db="EMBL/GenBank/DDBJ databases">
        <title>Aquarubrobacter algicola gen. nov., sp. nov., a novel actinobacterium isolated from shallow eutrophic lake during the end of cyanobacterial harmful algal blooms.</title>
        <authorList>
            <person name="Chun S.J."/>
        </authorList>
    </citation>
    <scope>NUCLEOTIDE SEQUENCE [LARGE SCALE GENOMIC DNA]</scope>
    <source>
        <strain evidence="2 3">Seoho-28</strain>
    </source>
</reference>
<evidence type="ECO:0000256" key="1">
    <source>
        <dbReference type="SAM" id="Phobius"/>
    </source>
</evidence>
<feature type="transmembrane region" description="Helical" evidence="1">
    <location>
        <begin position="389"/>
        <end position="408"/>
    </location>
</feature>
<gene>
    <name evidence="2" type="ORF">C7Y72_05285</name>
</gene>
<name>A0A2T4UIN2_9ACTN</name>
<dbReference type="AlphaFoldDB" id="A0A2T4UIN2"/>
<accession>A0A2T4UIN2</accession>
<evidence type="ECO:0008006" key="4">
    <source>
        <dbReference type="Google" id="ProtNLM"/>
    </source>
</evidence>
<comment type="caution">
    <text evidence="2">The sequence shown here is derived from an EMBL/GenBank/DDBJ whole genome shotgun (WGS) entry which is preliminary data.</text>
</comment>
<proteinExistence type="predicted"/>
<dbReference type="EMBL" id="PYYB01000001">
    <property type="protein sequence ID" value="PTL59100.1"/>
    <property type="molecule type" value="Genomic_DNA"/>
</dbReference>
<keyword evidence="1" id="KW-0472">Membrane</keyword>